<feature type="coiled-coil region" evidence="8">
    <location>
        <begin position="36"/>
        <end position="63"/>
    </location>
</feature>
<dbReference type="InterPro" id="IPR051906">
    <property type="entry name" value="TolC-like"/>
</dbReference>
<comment type="similarity">
    <text evidence="2">Belongs to the outer membrane factor (OMF) (TC 1.B.17) family.</text>
</comment>
<dbReference type="RefSeq" id="WP_377407370.1">
    <property type="nucleotide sequence ID" value="NZ_JBHSCY010000001.1"/>
</dbReference>
<dbReference type="EMBL" id="JBHSCY010000001">
    <property type="protein sequence ID" value="MFC4267466.1"/>
    <property type="molecule type" value="Genomic_DNA"/>
</dbReference>
<keyword evidence="10" id="KW-1185">Reference proteome</keyword>
<name>A0ABV8R511_9FLAO</name>
<organism evidence="9 10">
    <name type="scientific">Polaribacter marinivivus</name>
    <dbReference type="NCBI Taxonomy" id="1524260"/>
    <lineage>
        <taxon>Bacteria</taxon>
        <taxon>Pseudomonadati</taxon>
        <taxon>Bacteroidota</taxon>
        <taxon>Flavobacteriia</taxon>
        <taxon>Flavobacteriales</taxon>
        <taxon>Flavobacteriaceae</taxon>
    </lineage>
</organism>
<sequence length="436" mass="49538">MKNITFFITTCFMLLFIKVDAQEYTLLDKSDVLSKVKAENLSLKISQEEINKAKAEYVQTKAVFLPSVSASHTGFSTTNPLMAFGSKLNQGILTQADFNPSLLNNPNKTQNFATRLEVQQPILNLDGIYQRKAAKNILEATILQKQRAEDYLIFEIEKTFMELQLAYKTLEVLKTSLKAANENKKIIENYFEQGLVQKSEVLNINVNVTENQNQILAAKSNIQNISNYLSFLMNENSFKVYKPVKELALHTADVTTNAVPENRSDIKANELSVQAYSAMNKADKMAFLPRLNAFGSYELYDNTLFNGNANGYLIGASLSWDIFKGSKNIGKAQKSKAALEQQKLEYKKYVSKSNLELEKAKRMLFDARNNLSLNKLAVEQSQESLRILKNRFTQGLEKSNDILVAEAKYAQKQLAYYATIYQYNYALIYTQFLTKE</sequence>
<keyword evidence="4" id="KW-1134">Transmembrane beta strand</keyword>
<evidence type="ECO:0000313" key="10">
    <source>
        <dbReference type="Proteomes" id="UP001595826"/>
    </source>
</evidence>
<dbReference type="InterPro" id="IPR003423">
    <property type="entry name" value="OMP_efflux"/>
</dbReference>
<dbReference type="Gene3D" id="1.20.1600.10">
    <property type="entry name" value="Outer membrane efflux proteins (OEP)"/>
    <property type="match status" value="1"/>
</dbReference>
<evidence type="ECO:0000256" key="1">
    <source>
        <dbReference type="ARBA" id="ARBA00004442"/>
    </source>
</evidence>
<keyword evidence="8" id="KW-0175">Coiled coil</keyword>
<evidence type="ECO:0000256" key="8">
    <source>
        <dbReference type="SAM" id="Coils"/>
    </source>
</evidence>
<dbReference type="PANTHER" id="PTHR30026">
    <property type="entry name" value="OUTER MEMBRANE PROTEIN TOLC"/>
    <property type="match status" value="1"/>
</dbReference>
<keyword evidence="7" id="KW-0998">Cell outer membrane</keyword>
<comment type="caution">
    <text evidence="9">The sequence shown here is derived from an EMBL/GenBank/DDBJ whole genome shotgun (WGS) entry which is preliminary data.</text>
</comment>
<dbReference type="SUPFAM" id="SSF56954">
    <property type="entry name" value="Outer membrane efflux proteins (OEP)"/>
    <property type="match status" value="1"/>
</dbReference>
<dbReference type="PANTHER" id="PTHR30026:SF21">
    <property type="entry name" value="SLR1270 PROTEIN"/>
    <property type="match status" value="1"/>
</dbReference>
<comment type="subcellular location">
    <subcellularLocation>
        <location evidence="1">Cell outer membrane</location>
    </subcellularLocation>
</comment>
<evidence type="ECO:0000313" key="9">
    <source>
        <dbReference type="EMBL" id="MFC4267466.1"/>
    </source>
</evidence>
<dbReference type="Pfam" id="PF02321">
    <property type="entry name" value="OEP"/>
    <property type="match status" value="2"/>
</dbReference>
<keyword evidence="5" id="KW-0812">Transmembrane</keyword>
<evidence type="ECO:0000256" key="7">
    <source>
        <dbReference type="ARBA" id="ARBA00023237"/>
    </source>
</evidence>
<reference evidence="10" key="1">
    <citation type="journal article" date="2019" name="Int. J. Syst. Evol. Microbiol.">
        <title>The Global Catalogue of Microorganisms (GCM) 10K type strain sequencing project: providing services to taxonomists for standard genome sequencing and annotation.</title>
        <authorList>
            <consortium name="The Broad Institute Genomics Platform"/>
            <consortium name="The Broad Institute Genome Sequencing Center for Infectious Disease"/>
            <person name="Wu L."/>
            <person name="Ma J."/>
        </authorList>
    </citation>
    <scope>NUCLEOTIDE SEQUENCE [LARGE SCALE GENOMIC DNA]</scope>
    <source>
        <strain evidence="10">CECT 8655</strain>
    </source>
</reference>
<evidence type="ECO:0000256" key="6">
    <source>
        <dbReference type="ARBA" id="ARBA00023136"/>
    </source>
</evidence>
<proteinExistence type="inferred from homology"/>
<protein>
    <submittedName>
        <fullName evidence="9">TolC family protein</fullName>
    </submittedName>
</protein>
<dbReference type="Proteomes" id="UP001595826">
    <property type="component" value="Unassembled WGS sequence"/>
</dbReference>
<evidence type="ECO:0000256" key="3">
    <source>
        <dbReference type="ARBA" id="ARBA00022448"/>
    </source>
</evidence>
<evidence type="ECO:0000256" key="2">
    <source>
        <dbReference type="ARBA" id="ARBA00007613"/>
    </source>
</evidence>
<accession>A0ABV8R511</accession>
<evidence type="ECO:0000256" key="5">
    <source>
        <dbReference type="ARBA" id="ARBA00022692"/>
    </source>
</evidence>
<keyword evidence="3" id="KW-0813">Transport</keyword>
<gene>
    <name evidence="9" type="ORF">ACFOWD_00995</name>
</gene>
<keyword evidence="6" id="KW-0472">Membrane</keyword>
<evidence type="ECO:0000256" key="4">
    <source>
        <dbReference type="ARBA" id="ARBA00022452"/>
    </source>
</evidence>